<gene>
    <name evidence="1" type="ORF">EVOR1521_LOCUS4359</name>
</gene>
<protein>
    <submittedName>
        <fullName evidence="1">Uncharacterized protein</fullName>
    </submittedName>
</protein>
<dbReference type="Proteomes" id="UP001178507">
    <property type="component" value="Unassembled WGS sequence"/>
</dbReference>
<proteinExistence type="predicted"/>
<evidence type="ECO:0000313" key="1">
    <source>
        <dbReference type="EMBL" id="CAJ1374951.1"/>
    </source>
</evidence>
<organism evidence="1 2">
    <name type="scientific">Effrenium voratum</name>
    <dbReference type="NCBI Taxonomy" id="2562239"/>
    <lineage>
        <taxon>Eukaryota</taxon>
        <taxon>Sar</taxon>
        <taxon>Alveolata</taxon>
        <taxon>Dinophyceae</taxon>
        <taxon>Suessiales</taxon>
        <taxon>Symbiodiniaceae</taxon>
        <taxon>Effrenium</taxon>
    </lineage>
</organism>
<keyword evidence="2" id="KW-1185">Reference proteome</keyword>
<accession>A0AA36HTB5</accession>
<dbReference type="AlphaFoldDB" id="A0AA36HTB5"/>
<reference evidence="1" key="1">
    <citation type="submission" date="2023-08" db="EMBL/GenBank/DDBJ databases">
        <authorList>
            <person name="Chen Y."/>
            <person name="Shah S."/>
            <person name="Dougan E. K."/>
            <person name="Thang M."/>
            <person name="Chan C."/>
        </authorList>
    </citation>
    <scope>NUCLEOTIDE SEQUENCE</scope>
</reference>
<dbReference type="EMBL" id="CAUJNA010000290">
    <property type="protein sequence ID" value="CAJ1374951.1"/>
    <property type="molecule type" value="Genomic_DNA"/>
</dbReference>
<evidence type="ECO:0000313" key="2">
    <source>
        <dbReference type="Proteomes" id="UP001178507"/>
    </source>
</evidence>
<sequence>MHVEVPDYVHSSNATCILSSEGSFDERRRRLERRLLKSREVTRADLVQRNIVQGSRGSRGHPPGPAIAVKMGIVPGTHPKLEILWSQSAFSLESTSSLLVRVQKPGEME</sequence>
<name>A0AA36HTB5_9DINO</name>
<comment type="caution">
    <text evidence="1">The sequence shown here is derived from an EMBL/GenBank/DDBJ whole genome shotgun (WGS) entry which is preliminary data.</text>
</comment>